<keyword evidence="4" id="KW-1185">Reference proteome</keyword>
<dbReference type="AlphaFoldDB" id="K2J220"/>
<dbReference type="PANTHER" id="PTHR38340">
    <property type="entry name" value="S-LAYER PROTEIN"/>
    <property type="match status" value="1"/>
</dbReference>
<dbReference type="Pfam" id="PF00353">
    <property type="entry name" value="HemolysinCabind"/>
    <property type="match status" value="2"/>
</dbReference>
<comment type="subcellular location">
    <subcellularLocation>
        <location evidence="1">Secreted</location>
    </subcellularLocation>
</comment>
<accession>K2J220</accession>
<dbReference type="GO" id="GO:0005576">
    <property type="term" value="C:extracellular region"/>
    <property type="evidence" value="ECO:0007669"/>
    <property type="project" value="UniProtKB-SubCell"/>
</dbReference>
<dbReference type="eggNOG" id="COG2931">
    <property type="taxonomic scope" value="Bacteria"/>
</dbReference>
<dbReference type="Gene3D" id="2.150.10.10">
    <property type="entry name" value="Serralysin-like metalloprotease, C-terminal"/>
    <property type="match status" value="1"/>
</dbReference>
<dbReference type="InterPro" id="IPR001343">
    <property type="entry name" value="Hemolysn_Ca-bd"/>
</dbReference>
<reference evidence="3 4" key="1">
    <citation type="journal article" date="2012" name="J. Bacteriol.">
        <title>Genome Sequence of Oceanibaculum indicum Type Strain P24.</title>
        <authorList>
            <person name="Lai Q."/>
            <person name="Shao Z."/>
        </authorList>
    </citation>
    <scope>NUCLEOTIDE SEQUENCE [LARGE SCALE GENOMIC DNA]</scope>
    <source>
        <strain evidence="3 4">P24</strain>
    </source>
</reference>
<keyword evidence="2" id="KW-0964">Secreted</keyword>
<dbReference type="EMBL" id="AMRL01000033">
    <property type="protein sequence ID" value="EKE68882.1"/>
    <property type="molecule type" value="Genomic_DNA"/>
</dbReference>
<proteinExistence type="predicted"/>
<dbReference type="PROSITE" id="PS00330">
    <property type="entry name" value="HEMOLYSIN_CALCIUM"/>
    <property type="match status" value="2"/>
</dbReference>
<evidence type="ECO:0000313" key="4">
    <source>
        <dbReference type="Proteomes" id="UP000006746"/>
    </source>
</evidence>
<name>K2J220_9PROT</name>
<dbReference type="PRINTS" id="PR00313">
    <property type="entry name" value="CABNDNGRPT"/>
</dbReference>
<gene>
    <name evidence="3" type="ORF">P24_17047</name>
</gene>
<dbReference type="InterPro" id="IPR043504">
    <property type="entry name" value="Peptidase_S1_PA_chymotrypsin"/>
</dbReference>
<dbReference type="InterPro" id="IPR018511">
    <property type="entry name" value="Hemolysin-typ_Ca-bd_CS"/>
</dbReference>
<dbReference type="eggNOG" id="COG3591">
    <property type="taxonomic scope" value="Bacteria"/>
</dbReference>
<dbReference type="Proteomes" id="UP000006746">
    <property type="component" value="Unassembled WGS sequence"/>
</dbReference>
<evidence type="ECO:0000256" key="1">
    <source>
        <dbReference type="ARBA" id="ARBA00004613"/>
    </source>
</evidence>
<organism evidence="3 4">
    <name type="scientific">Oceanibaculum indicum P24</name>
    <dbReference type="NCBI Taxonomy" id="1207063"/>
    <lineage>
        <taxon>Bacteria</taxon>
        <taxon>Pseudomonadati</taxon>
        <taxon>Pseudomonadota</taxon>
        <taxon>Alphaproteobacteria</taxon>
        <taxon>Rhodospirillales</taxon>
        <taxon>Oceanibaculaceae</taxon>
        <taxon>Oceanibaculum</taxon>
    </lineage>
</organism>
<dbReference type="InterPro" id="IPR050557">
    <property type="entry name" value="RTX_toxin/Mannuronan_C5-epim"/>
</dbReference>
<dbReference type="GO" id="GO:0005509">
    <property type="term" value="F:calcium ion binding"/>
    <property type="evidence" value="ECO:0007669"/>
    <property type="project" value="InterPro"/>
</dbReference>
<evidence type="ECO:0000256" key="2">
    <source>
        <dbReference type="ARBA" id="ARBA00022525"/>
    </source>
</evidence>
<dbReference type="PANTHER" id="PTHR38340:SF1">
    <property type="entry name" value="S-LAYER PROTEIN"/>
    <property type="match status" value="1"/>
</dbReference>
<evidence type="ECO:0000313" key="3">
    <source>
        <dbReference type="EMBL" id="EKE68882.1"/>
    </source>
</evidence>
<protein>
    <submittedName>
        <fullName evidence="3">Hemolysin-type calcium-binding protein</fullName>
    </submittedName>
</protein>
<dbReference type="STRING" id="1207063.P24_17047"/>
<dbReference type="InterPro" id="IPR011049">
    <property type="entry name" value="Serralysin-like_metalloprot_C"/>
</dbReference>
<sequence length="407" mass="41292">MVYIEVGYADTTTKTRGSGVVIGTNDVLTASHVLNSATFGPATSVTIIPGMNAAGNPFDTFAGVNFTSNGVITEAVEISRDVAVIGLSTNIAAITGSLAVNAAPLDRFVTMTGYPGQEGRVMTEQTAFAIFRDSLLSMDDITEVNGFETLGGHSGAPYWYQESGIYQVGAIHFGSVGTSKVASSIALNYDDIIFWGLQNDSLLGGVAHHRYGTALDDRMVAETSGALLFGGGGNDTLIGGEGQATLIGGTGNDSVQGSASHDYIDLLGGGDNVANGQRGGDTLIGGAGDDVLRGGKGFDSLVGGAGDDTLYAGLGQDTLTGGAGADLFVLRGYDPNFPGALLNPTVTDFVRGTDVIGLEGIGQAQVESALALQDSLSGGVAFEVGGATVTVLGVLALDIGDFVFTGF</sequence>
<dbReference type="Gene3D" id="2.40.10.10">
    <property type="entry name" value="Trypsin-like serine proteases"/>
    <property type="match status" value="2"/>
</dbReference>
<dbReference type="SUPFAM" id="SSF51120">
    <property type="entry name" value="beta-Roll"/>
    <property type="match status" value="2"/>
</dbReference>
<comment type="caution">
    <text evidence="3">The sequence shown here is derived from an EMBL/GenBank/DDBJ whole genome shotgun (WGS) entry which is preliminary data.</text>
</comment>
<dbReference type="SUPFAM" id="SSF50494">
    <property type="entry name" value="Trypsin-like serine proteases"/>
    <property type="match status" value="1"/>
</dbReference>
<dbReference type="InterPro" id="IPR009003">
    <property type="entry name" value="Peptidase_S1_PA"/>
</dbReference>